<dbReference type="PRINTS" id="PR01021">
    <property type="entry name" value="OMPADOMAIN"/>
</dbReference>
<dbReference type="AlphaFoldDB" id="A0A486XN97"/>
<evidence type="ECO:0000256" key="3">
    <source>
        <dbReference type="ARBA" id="ARBA00022448"/>
    </source>
</evidence>
<sequence length="618" mass="68642">MHKSFKSWIGFAVTFGLSALPLNTFASSISDSIMQAIEHNPEIKAKWYEFISASEDVKAAKAGYKPKINSTAGYQYQKQNYGPVREYDGAFARLTLTQMLYDGGKTSAEVDQFTNFQLVAFFNLLETSEQIALEAFRAHQDVMKHRKLVDLAKQNLDKHFQVYRQIESSAKAGVAKLADLEQISGRVSLAQTNLVTETSNLHDVSARFLRITGKMPAAMLEEVSVNFTLPETVIQSLELAYVSSPAYHAALRNITAYEFASEATKAAFKPNINLVGSYGYQNYSDLGLKTDQNEARAGIEISYNFYNGGRDSAARRQSLAQLNIAKEFREKACFDIRQNVQISYNDSTKIASQLPLLNQHRLASDKVRTAYKQQFDIGQRSLLDVLDSENEYFQASRSYFDAIYTLSVAKARNLAGSGVLMQTLSLANRNWPSLTELGAEPIAVDPQSACPLLDLGETTGFAMDSDADGVTDIADFCPDTPVTDKVDIKGCSVMTSEQITFRLDLKFEHDSAELSAQDMTQIVDLVKFLNNHPAAVVEIQGHTSIPGKDWYNQRLSQQRADNVKQVLINQFNVSESRVKAKGYASTMLLSTEDTEAAHALNRRIEAVVSAREDVAVSR</sequence>
<dbReference type="PANTHER" id="PTHR30026:SF22">
    <property type="entry name" value="OUTER MEMBRANE EFFLUX PROTEIN"/>
    <property type="match status" value="1"/>
</dbReference>
<keyword evidence="4" id="KW-1134">Transmembrane beta strand</keyword>
<evidence type="ECO:0000259" key="10">
    <source>
        <dbReference type="PROSITE" id="PS51123"/>
    </source>
</evidence>
<dbReference type="GO" id="GO:0015562">
    <property type="term" value="F:efflux transmembrane transporter activity"/>
    <property type="evidence" value="ECO:0007669"/>
    <property type="project" value="InterPro"/>
</dbReference>
<dbReference type="GO" id="GO:0015288">
    <property type="term" value="F:porin activity"/>
    <property type="evidence" value="ECO:0007669"/>
    <property type="project" value="TreeGrafter"/>
</dbReference>
<keyword evidence="3" id="KW-0813">Transport</keyword>
<dbReference type="InterPro" id="IPR006664">
    <property type="entry name" value="OMP_bac"/>
</dbReference>
<keyword evidence="9" id="KW-0732">Signal</keyword>
<dbReference type="Pfam" id="PF02321">
    <property type="entry name" value="OEP"/>
    <property type="match status" value="2"/>
</dbReference>
<feature type="domain" description="OmpA-like" evidence="10">
    <location>
        <begin position="494"/>
        <end position="612"/>
    </location>
</feature>
<proteinExistence type="inferred from homology"/>
<dbReference type="GO" id="GO:0009279">
    <property type="term" value="C:cell outer membrane"/>
    <property type="evidence" value="ECO:0007669"/>
    <property type="project" value="UniProtKB-SubCell"/>
</dbReference>
<evidence type="ECO:0000256" key="7">
    <source>
        <dbReference type="ARBA" id="ARBA00023237"/>
    </source>
</evidence>
<dbReference type="InterPro" id="IPR010130">
    <property type="entry name" value="T1SS_OMP_TolC"/>
</dbReference>
<dbReference type="PROSITE" id="PS51123">
    <property type="entry name" value="OMPA_2"/>
    <property type="match status" value="1"/>
</dbReference>
<dbReference type="SUPFAM" id="SSF103088">
    <property type="entry name" value="OmpA-like"/>
    <property type="match status" value="1"/>
</dbReference>
<dbReference type="InterPro" id="IPR036737">
    <property type="entry name" value="OmpA-like_sf"/>
</dbReference>
<dbReference type="InterPro" id="IPR051906">
    <property type="entry name" value="TolC-like"/>
</dbReference>
<dbReference type="InterPro" id="IPR006665">
    <property type="entry name" value="OmpA-like"/>
</dbReference>
<dbReference type="InterPro" id="IPR003423">
    <property type="entry name" value="OMP_efflux"/>
</dbReference>
<evidence type="ECO:0000256" key="4">
    <source>
        <dbReference type="ARBA" id="ARBA00022452"/>
    </source>
</evidence>
<name>A0A486XN97_9GAMM</name>
<gene>
    <name evidence="11" type="ORF">BAL341_1680</name>
</gene>
<evidence type="ECO:0000256" key="1">
    <source>
        <dbReference type="ARBA" id="ARBA00004442"/>
    </source>
</evidence>
<dbReference type="Gene3D" id="1.20.1600.10">
    <property type="entry name" value="Outer membrane efflux proteins (OEP)"/>
    <property type="match status" value="1"/>
</dbReference>
<evidence type="ECO:0000256" key="5">
    <source>
        <dbReference type="ARBA" id="ARBA00022692"/>
    </source>
</evidence>
<evidence type="ECO:0000256" key="9">
    <source>
        <dbReference type="SAM" id="SignalP"/>
    </source>
</evidence>
<evidence type="ECO:0000313" key="11">
    <source>
        <dbReference type="EMBL" id="VHO04020.1"/>
    </source>
</evidence>
<feature type="chain" id="PRO_5019724607" evidence="9">
    <location>
        <begin position="27"/>
        <end position="618"/>
    </location>
</feature>
<comment type="subcellular location">
    <subcellularLocation>
        <location evidence="1">Cell outer membrane</location>
    </subcellularLocation>
</comment>
<dbReference type="Pfam" id="PF00691">
    <property type="entry name" value="OmpA"/>
    <property type="match status" value="1"/>
</dbReference>
<dbReference type="PANTHER" id="PTHR30026">
    <property type="entry name" value="OUTER MEMBRANE PROTEIN TOLC"/>
    <property type="match status" value="1"/>
</dbReference>
<comment type="similarity">
    <text evidence="2">Belongs to the outer membrane factor (OMF) (TC 1.B.17) family.</text>
</comment>
<feature type="signal peptide" evidence="9">
    <location>
        <begin position="1"/>
        <end position="26"/>
    </location>
</feature>
<dbReference type="SUPFAM" id="SSF56954">
    <property type="entry name" value="Outer membrane efflux proteins (OEP)"/>
    <property type="match status" value="1"/>
</dbReference>
<reference evidence="11" key="1">
    <citation type="submission" date="2019-04" db="EMBL/GenBank/DDBJ databases">
        <authorList>
            <person name="Brambilla D."/>
        </authorList>
    </citation>
    <scope>NUCLEOTIDE SEQUENCE</scope>
    <source>
        <strain evidence="11">BAL1</strain>
    </source>
</reference>
<evidence type="ECO:0000256" key="6">
    <source>
        <dbReference type="ARBA" id="ARBA00023136"/>
    </source>
</evidence>
<protein>
    <submittedName>
        <fullName evidence="11">Major porin and structural outer membrane porin OprF</fullName>
    </submittedName>
</protein>
<accession>A0A486XN97</accession>
<dbReference type="Gene3D" id="3.30.1330.60">
    <property type="entry name" value="OmpA-like domain"/>
    <property type="match status" value="1"/>
</dbReference>
<keyword evidence="5" id="KW-0812">Transmembrane</keyword>
<dbReference type="EMBL" id="CAAJGR010000091">
    <property type="protein sequence ID" value="VHO04020.1"/>
    <property type="molecule type" value="Genomic_DNA"/>
</dbReference>
<keyword evidence="6 8" id="KW-0472">Membrane</keyword>
<dbReference type="GO" id="GO:1990281">
    <property type="term" value="C:efflux pump complex"/>
    <property type="evidence" value="ECO:0007669"/>
    <property type="project" value="TreeGrafter"/>
</dbReference>
<evidence type="ECO:0000256" key="8">
    <source>
        <dbReference type="PROSITE-ProRule" id="PRU00473"/>
    </source>
</evidence>
<dbReference type="NCBIfam" id="TIGR01844">
    <property type="entry name" value="type_I_sec_TolC"/>
    <property type="match status" value="1"/>
</dbReference>
<keyword evidence="7" id="KW-0998">Cell outer membrane</keyword>
<organism evidence="11">
    <name type="scientific">Rheinheimera sp. BAL341</name>
    <dbReference type="NCBI Taxonomy" id="1708203"/>
    <lineage>
        <taxon>Bacteria</taxon>
        <taxon>Pseudomonadati</taxon>
        <taxon>Pseudomonadota</taxon>
        <taxon>Gammaproteobacteria</taxon>
        <taxon>Chromatiales</taxon>
        <taxon>Chromatiaceae</taxon>
        <taxon>Rheinheimera</taxon>
    </lineage>
</organism>
<dbReference type="CDD" id="cd07185">
    <property type="entry name" value="OmpA_C-like"/>
    <property type="match status" value="1"/>
</dbReference>
<evidence type="ECO:0000256" key="2">
    <source>
        <dbReference type="ARBA" id="ARBA00007613"/>
    </source>
</evidence>